<dbReference type="EMBL" id="PSQE01000005">
    <property type="protein sequence ID" value="RHN54028.1"/>
    <property type="molecule type" value="Genomic_DNA"/>
</dbReference>
<dbReference type="AlphaFoldDB" id="A0A396HN84"/>
<dbReference type="Gramene" id="rna29003">
    <property type="protein sequence ID" value="RHN54028.1"/>
    <property type="gene ID" value="gene29003"/>
</dbReference>
<comment type="caution">
    <text evidence="2">The sequence shown here is derived from an EMBL/GenBank/DDBJ whole genome shotgun (WGS) entry which is preliminary data.</text>
</comment>
<dbReference type="Proteomes" id="UP000265566">
    <property type="component" value="Chromosome 5"/>
</dbReference>
<evidence type="ECO:0000256" key="1">
    <source>
        <dbReference type="SAM" id="MobiDB-lite"/>
    </source>
</evidence>
<evidence type="ECO:0000313" key="2">
    <source>
        <dbReference type="EMBL" id="RHN54028.1"/>
    </source>
</evidence>
<name>A0A396HN84_MEDTR</name>
<feature type="compositionally biased region" description="Basic residues" evidence="1">
    <location>
        <begin position="1"/>
        <end position="11"/>
    </location>
</feature>
<gene>
    <name evidence="2" type="ORF">MtrunA17_Chr5g0402231</name>
</gene>
<feature type="region of interest" description="Disordered" evidence="1">
    <location>
        <begin position="1"/>
        <end position="29"/>
    </location>
</feature>
<protein>
    <submittedName>
        <fullName evidence="2">Uncharacterized protein</fullName>
    </submittedName>
</protein>
<organism evidence="2">
    <name type="scientific">Medicago truncatula</name>
    <name type="common">Barrel medic</name>
    <name type="synonym">Medicago tribuloides</name>
    <dbReference type="NCBI Taxonomy" id="3880"/>
    <lineage>
        <taxon>Eukaryota</taxon>
        <taxon>Viridiplantae</taxon>
        <taxon>Streptophyta</taxon>
        <taxon>Embryophyta</taxon>
        <taxon>Tracheophyta</taxon>
        <taxon>Spermatophyta</taxon>
        <taxon>Magnoliopsida</taxon>
        <taxon>eudicotyledons</taxon>
        <taxon>Gunneridae</taxon>
        <taxon>Pentapetalae</taxon>
        <taxon>rosids</taxon>
        <taxon>fabids</taxon>
        <taxon>Fabales</taxon>
        <taxon>Fabaceae</taxon>
        <taxon>Papilionoideae</taxon>
        <taxon>50 kb inversion clade</taxon>
        <taxon>NPAAA clade</taxon>
        <taxon>Hologalegina</taxon>
        <taxon>IRL clade</taxon>
        <taxon>Trifolieae</taxon>
        <taxon>Medicago</taxon>
    </lineage>
</organism>
<sequence length="111" mass="12502">MEKSKKKRRKDHSSTRNDDDGSDIIEPENMPISFSTKDYAFKGTSALLPMVIKHQINNFSVPRVFINTGSEANILYMSAFLKMRLSESMLQPCDAFLKDVLGKGGNAKMIK</sequence>
<proteinExistence type="predicted"/>
<reference evidence="2" key="1">
    <citation type="journal article" date="2018" name="Nat. Plants">
        <title>Whole-genome landscape of Medicago truncatula symbiotic genes.</title>
        <authorList>
            <person name="Pecrix Y."/>
            <person name="Gamas P."/>
            <person name="Carrere S."/>
        </authorList>
    </citation>
    <scope>NUCLEOTIDE SEQUENCE</scope>
    <source>
        <tissue evidence="2">Leaves</tissue>
    </source>
</reference>
<accession>A0A396HN84</accession>